<dbReference type="OrthoDB" id="5870717at2759"/>
<dbReference type="Proteomes" id="UP000230233">
    <property type="component" value="Chromosome V"/>
</dbReference>
<evidence type="ECO:0000313" key="3">
    <source>
        <dbReference type="EMBL" id="PIC23656.1"/>
    </source>
</evidence>
<feature type="domain" description="T20D4.11-like" evidence="2">
    <location>
        <begin position="48"/>
        <end position="186"/>
    </location>
</feature>
<accession>A0A2G5T994</accession>
<evidence type="ECO:0000313" key="4">
    <source>
        <dbReference type="Proteomes" id="UP000230233"/>
    </source>
</evidence>
<evidence type="ECO:0000259" key="2">
    <source>
        <dbReference type="Pfam" id="PF01579"/>
    </source>
</evidence>
<protein>
    <recommendedName>
        <fullName evidence="2">T20D4.11-like domain-containing protein</fullName>
    </recommendedName>
</protein>
<name>A0A2G5T994_9PELO</name>
<dbReference type="AlphaFoldDB" id="A0A2G5T994"/>
<keyword evidence="1" id="KW-0732">Signal</keyword>
<keyword evidence="4" id="KW-1185">Reference proteome</keyword>
<dbReference type="PANTHER" id="PTHR31897">
    <property type="entry name" value="PROTEIN CBG17011-RELATED"/>
    <property type="match status" value="1"/>
</dbReference>
<feature type="signal peptide" evidence="1">
    <location>
        <begin position="1"/>
        <end position="18"/>
    </location>
</feature>
<comment type="caution">
    <text evidence="3">The sequence shown here is derived from an EMBL/GenBank/DDBJ whole genome shotgun (WGS) entry which is preliminary data.</text>
</comment>
<organism evidence="3 4">
    <name type="scientific">Caenorhabditis nigoni</name>
    <dbReference type="NCBI Taxonomy" id="1611254"/>
    <lineage>
        <taxon>Eukaryota</taxon>
        <taxon>Metazoa</taxon>
        <taxon>Ecdysozoa</taxon>
        <taxon>Nematoda</taxon>
        <taxon>Chromadorea</taxon>
        <taxon>Rhabditida</taxon>
        <taxon>Rhabditina</taxon>
        <taxon>Rhabditomorpha</taxon>
        <taxon>Rhabditoidea</taxon>
        <taxon>Rhabditidae</taxon>
        <taxon>Peloderinae</taxon>
        <taxon>Caenorhabditis</taxon>
    </lineage>
</organism>
<gene>
    <name evidence="3" type="primary">Cnig_chr_V.g17280</name>
    <name evidence="3" type="ORF">B9Z55_017280</name>
</gene>
<dbReference type="EMBL" id="PDUG01000005">
    <property type="protein sequence ID" value="PIC23656.1"/>
    <property type="molecule type" value="Genomic_DNA"/>
</dbReference>
<dbReference type="PANTHER" id="PTHR31897:SF2">
    <property type="entry name" value="DUF19 DOMAIN-CONTAINING PROTEIN"/>
    <property type="match status" value="1"/>
</dbReference>
<sequence length="250" mass="29418">MLLYFSILLFFDVHPSEAKPEFRRLLPARFSTRSLDCPAIESILSIGICSEDVFQLSEYTDQSFLTTVSLEYARNVTKMCNYMDSCFQESKCKDVKNAGKIYKDRCDRLEAHYYDYEYCLANFYEEIAKNTSCTKDYNYFSKDMEVKRAAWTSGKDCAQTYFKSNCAEKPRAYFNDHYDKLVELLTVDSDTEFYCGSFHDELIAMLCERKAYKFKLAHEEWVIAQREGYAYTRNDSEITPMYRDVFVSYG</sequence>
<proteinExistence type="predicted"/>
<dbReference type="Pfam" id="PF01579">
    <property type="entry name" value="DUF19"/>
    <property type="match status" value="1"/>
</dbReference>
<dbReference type="InterPro" id="IPR002542">
    <property type="entry name" value="T20D4.11-like_dom"/>
</dbReference>
<evidence type="ECO:0000256" key="1">
    <source>
        <dbReference type="SAM" id="SignalP"/>
    </source>
</evidence>
<feature type="chain" id="PRO_5013613249" description="T20D4.11-like domain-containing protein" evidence="1">
    <location>
        <begin position="19"/>
        <end position="250"/>
    </location>
</feature>
<reference evidence="4" key="1">
    <citation type="submission" date="2017-10" db="EMBL/GenBank/DDBJ databases">
        <title>Rapid genome shrinkage in a self-fertile nematode reveals novel sperm competition proteins.</title>
        <authorList>
            <person name="Yin D."/>
            <person name="Schwarz E.M."/>
            <person name="Thomas C.G."/>
            <person name="Felde R.L."/>
            <person name="Korf I.F."/>
            <person name="Cutter A.D."/>
            <person name="Schartner C.M."/>
            <person name="Ralston E.J."/>
            <person name="Meyer B.J."/>
            <person name="Haag E.S."/>
        </authorList>
    </citation>
    <scope>NUCLEOTIDE SEQUENCE [LARGE SCALE GENOMIC DNA]</scope>
    <source>
        <strain evidence="4">JU1422</strain>
    </source>
</reference>